<keyword evidence="2" id="KW-0472">Membrane</keyword>
<evidence type="ECO:0000256" key="1">
    <source>
        <dbReference type="SAM" id="MobiDB-lite"/>
    </source>
</evidence>
<keyword evidence="2" id="KW-0812">Transmembrane</keyword>
<feature type="transmembrane region" description="Helical" evidence="2">
    <location>
        <begin position="61"/>
        <end position="79"/>
    </location>
</feature>
<keyword evidence="4" id="KW-1185">Reference proteome</keyword>
<feature type="region of interest" description="Disordered" evidence="1">
    <location>
        <begin position="87"/>
        <end position="130"/>
    </location>
</feature>
<keyword evidence="2" id="KW-1133">Transmembrane helix</keyword>
<dbReference type="AlphaFoldDB" id="A0A016SGA1"/>
<organism evidence="3 4">
    <name type="scientific">Ancylostoma ceylanicum</name>
    <dbReference type="NCBI Taxonomy" id="53326"/>
    <lineage>
        <taxon>Eukaryota</taxon>
        <taxon>Metazoa</taxon>
        <taxon>Ecdysozoa</taxon>
        <taxon>Nematoda</taxon>
        <taxon>Chromadorea</taxon>
        <taxon>Rhabditida</taxon>
        <taxon>Rhabditina</taxon>
        <taxon>Rhabditomorpha</taxon>
        <taxon>Strongyloidea</taxon>
        <taxon>Ancylostomatidae</taxon>
        <taxon>Ancylostomatinae</taxon>
        <taxon>Ancylostoma</taxon>
    </lineage>
</organism>
<accession>A0A016SGA1</accession>
<dbReference type="EMBL" id="JARK01001569">
    <property type="protein sequence ID" value="EYB89334.1"/>
    <property type="molecule type" value="Genomic_DNA"/>
</dbReference>
<name>A0A016SGA1_9BILA</name>
<protein>
    <submittedName>
        <fullName evidence="3">Uncharacterized protein</fullName>
    </submittedName>
</protein>
<evidence type="ECO:0000313" key="3">
    <source>
        <dbReference type="EMBL" id="EYB89334.1"/>
    </source>
</evidence>
<evidence type="ECO:0000256" key="2">
    <source>
        <dbReference type="SAM" id="Phobius"/>
    </source>
</evidence>
<dbReference type="Proteomes" id="UP000024635">
    <property type="component" value="Unassembled WGS sequence"/>
</dbReference>
<sequence>MELCTVRFCRCLNTEDYGINYDELAPRIVRVGSQLPKQHFPFVLKLYSYIGAQPTHDYTKYMKLFALLLIVALAAAFPGQGSVSTPPAIAKNGKAPAHKGMPPPMRGNRTGGPHRGGFSVPPEGFSAGPFRLLRQHKGQ</sequence>
<comment type="caution">
    <text evidence="3">The sequence shown here is derived from an EMBL/GenBank/DDBJ whole genome shotgun (WGS) entry which is preliminary data.</text>
</comment>
<evidence type="ECO:0000313" key="4">
    <source>
        <dbReference type="Proteomes" id="UP000024635"/>
    </source>
</evidence>
<gene>
    <name evidence="3" type="primary">Acey_s0233.g3105</name>
    <name evidence="3" type="ORF">Y032_0233g3105</name>
</gene>
<proteinExistence type="predicted"/>
<reference evidence="4" key="1">
    <citation type="journal article" date="2015" name="Nat. Genet.">
        <title>The genome and transcriptome of the zoonotic hookworm Ancylostoma ceylanicum identify infection-specific gene families.</title>
        <authorList>
            <person name="Schwarz E.M."/>
            <person name="Hu Y."/>
            <person name="Antoshechkin I."/>
            <person name="Miller M.M."/>
            <person name="Sternberg P.W."/>
            <person name="Aroian R.V."/>
        </authorList>
    </citation>
    <scope>NUCLEOTIDE SEQUENCE</scope>
    <source>
        <strain evidence="4">HY135</strain>
    </source>
</reference>